<evidence type="ECO:0000256" key="2">
    <source>
        <dbReference type="ARBA" id="ARBA00023002"/>
    </source>
</evidence>
<dbReference type="SUPFAM" id="SSF51735">
    <property type="entry name" value="NAD(P)-binding Rossmann-fold domains"/>
    <property type="match status" value="1"/>
</dbReference>
<evidence type="ECO:0000259" key="5">
    <source>
        <dbReference type="Pfam" id="PF00389"/>
    </source>
</evidence>
<dbReference type="Pfam" id="PF00389">
    <property type="entry name" value="2-Hacid_dh"/>
    <property type="match status" value="1"/>
</dbReference>
<accession>A0A402A9N6</accession>
<dbReference type="AlphaFoldDB" id="A0A402A9N6"/>
<dbReference type="GO" id="GO:0005829">
    <property type="term" value="C:cytosol"/>
    <property type="evidence" value="ECO:0007669"/>
    <property type="project" value="TreeGrafter"/>
</dbReference>
<dbReference type="Pfam" id="PF02826">
    <property type="entry name" value="2-Hacid_dh_C"/>
    <property type="match status" value="1"/>
</dbReference>
<organism evidence="7 8">
    <name type="scientific">Tengunoibacter tsumagoiensis</name>
    <dbReference type="NCBI Taxonomy" id="2014871"/>
    <lineage>
        <taxon>Bacteria</taxon>
        <taxon>Bacillati</taxon>
        <taxon>Chloroflexota</taxon>
        <taxon>Ktedonobacteria</taxon>
        <taxon>Ktedonobacterales</taxon>
        <taxon>Dictyobacteraceae</taxon>
        <taxon>Tengunoibacter</taxon>
    </lineage>
</organism>
<dbReference type="InterPro" id="IPR006139">
    <property type="entry name" value="D-isomer_2_OHA_DH_cat_dom"/>
</dbReference>
<feature type="domain" description="D-isomer specific 2-hydroxyacid dehydrogenase NAD-binding" evidence="6">
    <location>
        <begin position="107"/>
        <end position="283"/>
    </location>
</feature>
<dbReference type="Gene3D" id="3.40.50.720">
    <property type="entry name" value="NAD(P)-binding Rossmann-like Domain"/>
    <property type="match status" value="2"/>
</dbReference>
<dbReference type="Proteomes" id="UP000287352">
    <property type="component" value="Unassembled WGS sequence"/>
</dbReference>
<dbReference type="InterPro" id="IPR006140">
    <property type="entry name" value="D-isomer_DH_NAD-bd"/>
</dbReference>
<dbReference type="PANTHER" id="PTHR10996:SF178">
    <property type="entry name" value="2-HYDROXYACID DEHYDROGENASE YGL185C-RELATED"/>
    <property type="match status" value="1"/>
</dbReference>
<comment type="similarity">
    <text evidence="1 4">Belongs to the D-isomer specific 2-hydroxyacid dehydrogenase family.</text>
</comment>
<gene>
    <name evidence="7" type="ORF">KTT_57460</name>
</gene>
<keyword evidence="2 4" id="KW-0560">Oxidoreductase</keyword>
<evidence type="ECO:0000256" key="1">
    <source>
        <dbReference type="ARBA" id="ARBA00005854"/>
    </source>
</evidence>
<protein>
    <submittedName>
        <fullName evidence="7">Uncharacterized protein</fullName>
    </submittedName>
</protein>
<dbReference type="SUPFAM" id="SSF52283">
    <property type="entry name" value="Formate/glycerate dehydrogenase catalytic domain-like"/>
    <property type="match status" value="1"/>
</dbReference>
<name>A0A402A9N6_9CHLR</name>
<dbReference type="EMBL" id="BIFR01000002">
    <property type="protein sequence ID" value="GCE15887.1"/>
    <property type="molecule type" value="Genomic_DNA"/>
</dbReference>
<dbReference type="PANTHER" id="PTHR10996">
    <property type="entry name" value="2-HYDROXYACID DEHYDROGENASE-RELATED"/>
    <property type="match status" value="1"/>
</dbReference>
<reference evidence="8" key="1">
    <citation type="submission" date="2018-12" db="EMBL/GenBank/DDBJ databases">
        <title>Tengunoibacter tsumagoiensis gen. nov., sp. nov., Dictyobacter kobayashii sp. nov., D. alpinus sp. nov., and D. joshuensis sp. nov. and description of Dictyobacteraceae fam. nov. within the order Ktedonobacterales isolated from Tengu-no-mugimeshi.</title>
        <authorList>
            <person name="Wang C.M."/>
            <person name="Zheng Y."/>
            <person name="Sakai Y."/>
            <person name="Toyoda A."/>
            <person name="Minakuchi Y."/>
            <person name="Abe K."/>
            <person name="Yokota A."/>
            <person name="Yabe S."/>
        </authorList>
    </citation>
    <scope>NUCLEOTIDE SEQUENCE [LARGE SCALE GENOMIC DNA]</scope>
    <source>
        <strain evidence="8">Uno3</strain>
    </source>
</reference>
<dbReference type="OrthoDB" id="9792971at2"/>
<keyword evidence="3" id="KW-0520">NAD</keyword>
<evidence type="ECO:0000313" key="7">
    <source>
        <dbReference type="EMBL" id="GCE15887.1"/>
    </source>
</evidence>
<keyword evidence="8" id="KW-1185">Reference proteome</keyword>
<dbReference type="InterPro" id="IPR050223">
    <property type="entry name" value="D-isomer_2-hydroxyacid_DH"/>
</dbReference>
<dbReference type="GO" id="GO:0016618">
    <property type="term" value="F:hydroxypyruvate reductase [NAD(P)H] activity"/>
    <property type="evidence" value="ECO:0007669"/>
    <property type="project" value="TreeGrafter"/>
</dbReference>
<dbReference type="GO" id="GO:0051287">
    <property type="term" value="F:NAD binding"/>
    <property type="evidence" value="ECO:0007669"/>
    <property type="project" value="InterPro"/>
</dbReference>
<evidence type="ECO:0000256" key="4">
    <source>
        <dbReference type="RuleBase" id="RU003719"/>
    </source>
</evidence>
<proteinExistence type="inferred from homology"/>
<feature type="domain" description="D-isomer specific 2-hydroxyacid dehydrogenase catalytic" evidence="5">
    <location>
        <begin position="32"/>
        <end position="313"/>
    </location>
</feature>
<evidence type="ECO:0000259" key="6">
    <source>
        <dbReference type="Pfam" id="PF02826"/>
    </source>
</evidence>
<dbReference type="GO" id="GO:0030267">
    <property type="term" value="F:glyoxylate reductase (NADPH) activity"/>
    <property type="evidence" value="ECO:0007669"/>
    <property type="project" value="TreeGrafter"/>
</dbReference>
<comment type="caution">
    <text evidence="7">The sequence shown here is derived from an EMBL/GenBank/DDBJ whole genome shotgun (WGS) entry which is preliminary data.</text>
</comment>
<dbReference type="CDD" id="cd12175">
    <property type="entry name" value="2-Hacid_dh_11"/>
    <property type="match status" value="1"/>
</dbReference>
<sequence>MRILFCKEWFSEGWRWEGLAPLLPGHEILTCAREAVIDHLDGVDIIVPFWATLGKEIVEKGQFGLIQQFGVGLEAVDIQTATEKGIWVARLPGAGTNGEAVAEHAILLMLALSRSLPSAQHLLATRTGWGRPVGSALLGKTVCIIGLGDIGTALALRLQNFGMTLIGVRKNPARELPQGIQFQQIYPATELALALQQADYTIICVNYNQESHHLINREQLAAMKPQSYLINIARGGLIDHTALEEALSSGHLAGAGLDVFWQEPVDPQHPLFKQNVIATPHIAGITDTFYHEGGKLFAANITRYMKGEMLQYLANQPPHPRRQLYS</sequence>
<dbReference type="RefSeq" id="WP_126583292.1">
    <property type="nucleotide sequence ID" value="NZ_BIFR01000002.1"/>
</dbReference>
<evidence type="ECO:0000313" key="8">
    <source>
        <dbReference type="Proteomes" id="UP000287352"/>
    </source>
</evidence>
<evidence type="ECO:0000256" key="3">
    <source>
        <dbReference type="ARBA" id="ARBA00023027"/>
    </source>
</evidence>
<dbReference type="InterPro" id="IPR036291">
    <property type="entry name" value="NAD(P)-bd_dom_sf"/>
</dbReference>